<organism evidence="1 2">
    <name type="scientific">Phytophthora palmivora</name>
    <dbReference type="NCBI Taxonomy" id="4796"/>
    <lineage>
        <taxon>Eukaryota</taxon>
        <taxon>Sar</taxon>
        <taxon>Stramenopiles</taxon>
        <taxon>Oomycota</taxon>
        <taxon>Peronosporomycetes</taxon>
        <taxon>Peronosporales</taxon>
        <taxon>Peronosporaceae</taxon>
        <taxon>Phytophthora</taxon>
    </lineage>
</organism>
<evidence type="ECO:0000313" key="2">
    <source>
        <dbReference type="Proteomes" id="UP000237271"/>
    </source>
</evidence>
<sequence>MLGWFERNACCTQVEFVSPDATAICQPMDVSVMKLFNNHITDLYTQCHIDNQFPTTTGEKRSLMSRIVAKLEKPLLQVL</sequence>
<gene>
    <name evidence="1" type="ORF">PHPALM_20093</name>
</gene>
<accession>A0A2P4XFQ0</accession>
<comment type="caution">
    <text evidence="1">The sequence shown here is derived from an EMBL/GenBank/DDBJ whole genome shotgun (WGS) entry which is preliminary data.</text>
</comment>
<proteinExistence type="predicted"/>
<dbReference type="Proteomes" id="UP000237271">
    <property type="component" value="Unassembled WGS sequence"/>
</dbReference>
<keyword evidence="2" id="KW-1185">Reference proteome</keyword>
<dbReference type="EMBL" id="NCKW01011115">
    <property type="protein sequence ID" value="POM64383.1"/>
    <property type="molecule type" value="Genomic_DNA"/>
</dbReference>
<name>A0A2P4XFQ0_9STRA</name>
<dbReference type="AlphaFoldDB" id="A0A2P4XFQ0"/>
<reference evidence="1 2" key="1">
    <citation type="journal article" date="2017" name="Genome Biol. Evol.">
        <title>Phytophthora megakarya and P. palmivora, closely related causal agents of cacao black pod rot, underwent increases in genome sizes and gene numbers by different mechanisms.</title>
        <authorList>
            <person name="Ali S.S."/>
            <person name="Shao J."/>
            <person name="Lary D.J."/>
            <person name="Kronmiller B."/>
            <person name="Shen D."/>
            <person name="Strem M.D."/>
            <person name="Amoako-Attah I."/>
            <person name="Akrofi A.Y."/>
            <person name="Begoude B.A."/>
            <person name="Ten Hoopen G.M."/>
            <person name="Coulibaly K."/>
            <person name="Kebe B.I."/>
            <person name="Melnick R.L."/>
            <person name="Guiltinan M.J."/>
            <person name="Tyler B.M."/>
            <person name="Meinhardt L.W."/>
            <person name="Bailey B.A."/>
        </authorList>
    </citation>
    <scope>NUCLEOTIDE SEQUENCE [LARGE SCALE GENOMIC DNA]</scope>
    <source>
        <strain evidence="2">sbr112.9</strain>
    </source>
</reference>
<protein>
    <submittedName>
        <fullName evidence="1">Uncharacterized protein</fullName>
    </submittedName>
</protein>
<evidence type="ECO:0000313" key="1">
    <source>
        <dbReference type="EMBL" id="POM64383.1"/>
    </source>
</evidence>